<keyword evidence="1" id="KW-1133">Transmembrane helix</keyword>
<protein>
    <recommendedName>
        <fullName evidence="2">Helitron helicase-like domain-containing protein</fullName>
    </recommendedName>
</protein>
<evidence type="ECO:0000313" key="4">
    <source>
        <dbReference type="RefSeq" id="XP_027102943.1"/>
    </source>
</evidence>
<dbReference type="PANTHER" id="PTHR45786">
    <property type="entry name" value="DNA BINDING PROTEIN-LIKE"/>
    <property type="match status" value="1"/>
</dbReference>
<dbReference type="OrthoDB" id="1639296at2759"/>
<keyword evidence="1" id="KW-0472">Membrane</keyword>
<dbReference type="GeneID" id="113724215"/>
<evidence type="ECO:0000313" key="3">
    <source>
        <dbReference type="Proteomes" id="UP001652660"/>
    </source>
</evidence>
<gene>
    <name evidence="4" type="primary">LOC113724215</name>
</gene>
<accession>A0A6P6VIY9</accession>
<reference evidence="4" key="2">
    <citation type="submission" date="2025-08" db="UniProtKB">
        <authorList>
            <consortium name="RefSeq"/>
        </authorList>
    </citation>
    <scope>IDENTIFICATION</scope>
    <source>
        <tissue evidence="4">Leaves</tissue>
    </source>
</reference>
<dbReference type="Proteomes" id="UP001652660">
    <property type="component" value="Chromosome 2c"/>
</dbReference>
<keyword evidence="1" id="KW-0812">Transmembrane</keyword>
<sequence length="412" mass="48115">MPYALKRLFIGNNEECEHFRKLSRTYNNNISFTLFAAKYDPKLTRNTRGVYTFHVQRQVYHFLNSLSQSDDRPCGIHLYFFDIDEELIRRVAASDKLRESTLKLLMDILSNNPYARFFKDLSDVPDLEKHSVVLNCFPGLDQCIYNLPSASQVAAIWTENDDESFDKQPHILVYSWSSIIMLVVILYNILSYFLVVNLDGTMELSEPIKENELIIPLMKRFFSFPIAADHGKKDEYTVSAREYYCYRFQIRKNDESMLLHTLRLLQQFSVDSCVKIEISHLDFQRKRQNDIRTEILEGVLDSVSIGQSEGSKVGRRVILLASFIGGPRDMRRRYLDTMALVQKYGKPDIFLTMTCNPMWKEIQDNLQFKEKPQDRPDLLSKVFRAKFEMLKAELLDKKIFGEAAACAYVIEF</sequence>
<name>A0A6P6VIY9_COFAR</name>
<dbReference type="InterPro" id="IPR025476">
    <property type="entry name" value="Helitron_helicase-like"/>
</dbReference>
<dbReference type="Pfam" id="PF14214">
    <property type="entry name" value="Helitron_like_N"/>
    <property type="match status" value="1"/>
</dbReference>
<organism evidence="3 4">
    <name type="scientific">Coffea arabica</name>
    <name type="common">Arabian coffee</name>
    <dbReference type="NCBI Taxonomy" id="13443"/>
    <lineage>
        <taxon>Eukaryota</taxon>
        <taxon>Viridiplantae</taxon>
        <taxon>Streptophyta</taxon>
        <taxon>Embryophyta</taxon>
        <taxon>Tracheophyta</taxon>
        <taxon>Spermatophyta</taxon>
        <taxon>Magnoliopsida</taxon>
        <taxon>eudicotyledons</taxon>
        <taxon>Gunneridae</taxon>
        <taxon>Pentapetalae</taxon>
        <taxon>asterids</taxon>
        <taxon>lamiids</taxon>
        <taxon>Gentianales</taxon>
        <taxon>Rubiaceae</taxon>
        <taxon>Ixoroideae</taxon>
        <taxon>Gardenieae complex</taxon>
        <taxon>Bertiereae - Coffeeae clade</taxon>
        <taxon>Coffeeae</taxon>
        <taxon>Coffea</taxon>
    </lineage>
</organism>
<proteinExistence type="predicted"/>
<feature type="domain" description="Helitron helicase-like" evidence="2">
    <location>
        <begin position="243"/>
        <end position="412"/>
    </location>
</feature>
<keyword evidence="3" id="KW-1185">Reference proteome</keyword>
<evidence type="ECO:0000256" key="1">
    <source>
        <dbReference type="SAM" id="Phobius"/>
    </source>
</evidence>
<reference evidence="3" key="1">
    <citation type="journal article" date="2025" name="Foods">
        <title>Unveiling the Microbial Signatures of Arabica Coffee Cherries: Insights into Ripeness Specific Diversity, Functional Traits, and Implications for Quality and Safety.</title>
        <authorList>
            <consortium name="RefSeq"/>
            <person name="Tenea G.N."/>
            <person name="Cifuentes V."/>
            <person name="Reyes P."/>
            <person name="Cevallos-Vallejos M."/>
        </authorList>
    </citation>
    <scope>NUCLEOTIDE SEQUENCE [LARGE SCALE GENOMIC DNA]</scope>
</reference>
<dbReference type="AlphaFoldDB" id="A0A6P6VIY9"/>
<evidence type="ECO:0000259" key="2">
    <source>
        <dbReference type="Pfam" id="PF14214"/>
    </source>
</evidence>
<feature type="transmembrane region" description="Helical" evidence="1">
    <location>
        <begin position="171"/>
        <end position="195"/>
    </location>
</feature>
<dbReference type="RefSeq" id="XP_027102943.1">
    <property type="nucleotide sequence ID" value="XM_027247142.1"/>
</dbReference>
<dbReference type="PANTHER" id="PTHR45786:SF78">
    <property type="entry name" value="ATP-DEPENDENT DNA HELICASE"/>
    <property type="match status" value="1"/>
</dbReference>